<dbReference type="RefSeq" id="WP_229571445.1">
    <property type="nucleotide sequence ID" value="NZ_AP025226.1"/>
</dbReference>
<evidence type="ECO:0000313" key="3">
    <source>
        <dbReference type="Proteomes" id="UP001319921"/>
    </source>
</evidence>
<dbReference type="InterPro" id="IPR003165">
    <property type="entry name" value="Piwi"/>
</dbReference>
<dbReference type="SMART" id="SM00950">
    <property type="entry name" value="Piwi"/>
    <property type="match status" value="1"/>
</dbReference>
<dbReference type="GO" id="GO:0003676">
    <property type="term" value="F:nucleic acid binding"/>
    <property type="evidence" value="ECO:0007669"/>
    <property type="project" value="InterPro"/>
</dbReference>
<dbReference type="AlphaFoldDB" id="A0AAQ4CNS1"/>
<dbReference type="InterPro" id="IPR036397">
    <property type="entry name" value="RNaseH_sf"/>
</dbReference>
<dbReference type="KEGG" id="scas:SACC_04690"/>
<dbReference type="Gene3D" id="3.30.420.10">
    <property type="entry name" value="Ribonuclease H-like superfamily/Ribonuclease H"/>
    <property type="match status" value="1"/>
</dbReference>
<dbReference type="EMBL" id="AP025226">
    <property type="protein sequence ID" value="BDB97452.1"/>
    <property type="molecule type" value="Genomic_DNA"/>
</dbReference>
<protein>
    <recommendedName>
        <fullName evidence="1">Piwi domain-containing protein</fullName>
    </recommendedName>
</protein>
<gene>
    <name evidence="2" type="ORF">SACC_04690</name>
</gene>
<proteinExistence type="predicted"/>
<dbReference type="GeneID" id="68865198"/>
<evidence type="ECO:0000259" key="1">
    <source>
        <dbReference type="SMART" id="SM00950"/>
    </source>
</evidence>
<organism evidence="2 3">
    <name type="scientific">Saccharolobus caldissimus</name>
    <dbReference type="NCBI Taxonomy" id="1702097"/>
    <lineage>
        <taxon>Archaea</taxon>
        <taxon>Thermoproteota</taxon>
        <taxon>Thermoprotei</taxon>
        <taxon>Sulfolobales</taxon>
        <taxon>Sulfolobaceae</taxon>
        <taxon>Saccharolobus</taxon>
    </lineage>
</organism>
<reference evidence="2 3" key="1">
    <citation type="journal article" date="2022" name="Microbiol. Resour. Announc.">
        <title>Complete Genome Sequence of the Hyperthermophilic and Acidophilic Archaeon Saccharolobus caldissimus Strain HS-3T.</title>
        <authorList>
            <person name="Sakai H.D."/>
            <person name="Kurosawa N."/>
        </authorList>
    </citation>
    <scope>NUCLEOTIDE SEQUENCE [LARGE SCALE GENOMIC DNA]</scope>
    <source>
        <strain evidence="2 3">JCM32116</strain>
    </source>
</reference>
<evidence type="ECO:0000313" key="2">
    <source>
        <dbReference type="EMBL" id="BDB97452.1"/>
    </source>
</evidence>
<dbReference type="Proteomes" id="UP001319921">
    <property type="component" value="Chromosome"/>
</dbReference>
<dbReference type="SUPFAM" id="SSF53098">
    <property type="entry name" value="Ribonuclease H-like"/>
    <property type="match status" value="1"/>
</dbReference>
<accession>A0AAQ4CNS1</accession>
<name>A0AAQ4CNS1_9CREN</name>
<dbReference type="Gene3D" id="3.40.50.2300">
    <property type="match status" value="1"/>
</dbReference>
<dbReference type="InterPro" id="IPR012337">
    <property type="entry name" value="RNaseH-like_sf"/>
</dbReference>
<keyword evidence="3" id="KW-1185">Reference proteome</keyword>
<sequence length="458" mass="52421">MSEYATIVKENKTSVIFKNNNKYYVPEFITVLKPYEGKSINLQVLVVNGDNEIYELSNLLFYEIYGKNDTKYKWPYTNIVGGISRVFEIGYNFDPNTISRVNINENDFITTIKNELDPNRFNVAVIVAEEKLAKKFHDKIKAELLGNRIRTQFVRFATLKRLKNNEYKATIPLTLAVQLIAKAGGTPWIVDSSIYNDLSKNVSSNGMLMGIAFARPREDKITYSVGYFTTLNNYYQRFDVQPINDNVPPADTSEGLYVPKEAMAKTLEAGIRWYKNIMRNTPPLLIIFKTSPMHKDEKEAIEAVLGNGVKWVFIHAQYNTSVRLFGNENDDYYVYRGTVVVKKRKRWNPNNGDYLHSEIIITATGKHVKPSTRNPSKQEEKYILGTPRPITLNVYSSFDVNPEGVAELALSQIKADWEHPDIRSRNIAVLKYANRMARLIPYINNLGSVPSVNVRDVL</sequence>
<feature type="domain" description="Piwi" evidence="1">
    <location>
        <begin position="122"/>
        <end position="445"/>
    </location>
</feature>